<dbReference type="RefSeq" id="XP_071914790.1">
    <property type="nucleotide sequence ID" value="XM_072058689.1"/>
</dbReference>
<organism evidence="2 3">
    <name type="scientific">Coffea arabica</name>
    <name type="common">Arabian coffee</name>
    <dbReference type="NCBI Taxonomy" id="13443"/>
    <lineage>
        <taxon>Eukaryota</taxon>
        <taxon>Viridiplantae</taxon>
        <taxon>Streptophyta</taxon>
        <taxon>Embryophyta</taxon>
        <taxon>Tracheophyta</taxon>
        <taxon>Spermatophyta</taxon>
        <taxon>Magnoliopsida</taxon>
        <taxon>eudicotyledons</taxon>
        <taxon>Gunneridae</taxon>
        <taxon>Pentapetalae</taxon>
        <taxon>asterids</taxon>
        <taxon>lamiids</taxon>
        <taxon>Gentianales</taxon>
        <taxon>Rubiaceae</taxon>
        <taxon>Ixoroideae</taxon>
        <taxon>Gardenieae complex</taxon>
        <taxon>Bertiereae - Coffeeae clade</taxon>
        <taxon>Coffeeae</taxon>
        <taxon>Coffea</taxon>
    </lineage>
</organism>
<feature type="region of interest" description="Disordered" evidence="1">
    <location>
        <begin position="1"/>
        <end position="48"/>
    </location>
</feature>
<feature type="compositionally biased region" description="Polar residues" evidence="1">
    <location>
        <begin position="13"/>
        <end position="22"/>
    </location>
</feature>
<dbReference type="Proteomes" id="UP001652660">
    <property type="component" value="Chromosome 7e"/>
</dbReference>
<reference evidence="3" key="1">
    <citation type="submission" date="2025-08" db="UniProtKB">
        <authorList>
            <consortium name="RefSeq"/>
        </authorList>
    </citation>
    <scope>IDENTIFICATION</scope>
    <source>
        <tissue evidence="3">Leaves</tissue>
    </source>
</reference>
<evidence type="ECO:0000313" key="3">
    <source>
        <dbReference type="RefSeq" id="XP_071914790.1"/>
    </source>
</evidence>
<dbReference type="GeneID" id="140004542"/>
<name>A0ABM4V5H6_COFAR</name>
<protein>
    <submittedName>
        <fullName evidence="3">Uncharacterized protein</fullName>
    </submittedName>
</protein>
<proteinExistence type="predicted"/>
<keyword evidence="2" id="KW-1185">Reference proteome</keyword>
<accession>A0ABM4V5H6</accession>
<feature type="compositionally biased region" description="Basic residues" evidence="1">
    <location>
        <begin position="1"/>
        <end position="10"/>
    </location>
</feature>
<gene>
    <name evidence="3" type="primary">LOC140004542</name>
</gene>
<feature type="region of interest" description="Disordered" evidence="1">
    <location>
        <begin position="295"/>
        <end position="324"/>
    </location>
</feature>
<sequence length="522" mass="56578">MNQKNKKKKHENSTSPDASGSVENRIIEHQNQNNSTAVGGSSLENATSPIERTADGVQFPCSSQPACEKSPLILKSCSLNQLPPPLIPDQCHQQQHTCTMQQFQQEQPMPPFTQLNMPSWIPLLPGQHLPGASLPALYQPVPPPAGTTGITGGGPGYGATPRSQQQIPSYCYHVGYPYPGFPGPWDPSSWLSLPQHLLPPHSSAFPGHCPYFSPIQPPIPGSSSASTTSNQGSTMRPTAKLSLMHQQLWEAQSLENVHLRKIVGELQSELADCKGRLTKLEEDVLSLKPVVKEGTTTATGVSSGAKTSKRGRPEKLVTPDGRLPSTDTSCPRIWNRKSGLLETLCQTKKLHYEKVILKKVENEPSVQHTNEGKVKIPFINSSGSLEIPCSSGLCDNSSYHHSAVLISKASIKPELKNYDTRGSASFTNSSQNVYRTGGSNSSGNFVGMTSNANLLWTSTTSPEECGRDMLDVTAQISHNNMNILEHESEAVVGWNFGNKEDGSVVQTVEAELADDEKTRTGE</sequence>
<evidence type="ECO:0000256" key="1">
    <source>
        <dbReference type="SAM" id="MobiDB-lite"/>
    </source>
</evidence>
<feature type="compositionally biased region" description="Low complexity" evidence="1">
    <location>
        <begin position="295"/>
        <end position="306"/>
    </location>
</feature>
<feature type="compositionally biased region" description="Polar residues" evidence="1">
    <location>
        <begin position="29"/>
        <end position="48"/>
    </location>
</feature>
<evidence type="ECO:0000313" key="2">
    <source>
        <dbReference type="Proteomes" id="UP001652660"/>
    </source>
</evidence>